<feature type="transmembrane region" description="Helical" evidence="10">
    <location>
        <begin position="393"/>
        <end position="415"/>
    </location>
</feature>
<feature type="transmembrane region" description="Helical" evidence="10">
    <location>
        <begin position="265"/>
        <end position="286"/>
    </location>
</feature>
<evidence type="ECO:0000256" key="10">
    <source>
        <dbReference type="HAMAP-Rule" id="MF_01465"/>
    </source>
</evidence>
<dbReference type="KEGG" id="schv:BRCON_0407"/>
<dbReference type="AlphaFoldDB" id="A0A2Z4Y2B9"/>
<feature type="transmembrane region" description="Helical" evidence="10">
    <location>
        <begin position="216"/>
        <end position="237"/>
    </location>
</feature>
<proteinExistence type="inferred from homology"/>
<dbReference type="GO" id="GO:0065002">
    <property type="term" value="P:intracellular protein transmembrane transport"/>
    <property type="evidence" value="ECO:0007669"/>
    <property type="project" value="UniProtKB-UniRule"/>
</dbReference>
<evidence type="ECO:0000256" key="5">
    <source>
        <dbReference type="ARBA" id="ARBA00022927"/>
    </source>
</evidence>
<feature type="transmembrane region" description="Helical" evidence="10">
    <location>
        <begin position="120"/>
        <end position="141"/>
    </location>
</feature>
<keyword evidence="5 10" id="KW-0653">Protein transport</keyword>
<dbReference type="GO" id="GO:0043952">
    <property type="term" value="P:protein transport by the Sec complex"/>
    <property type="evidence" value="ECO:0007669"/>
    <property type="project" value="UniProtKB-UniRule"/>
</dbReference>
<organism evidence="12 13">
    <name type="scientific">Sumerlaea chitinivorans</name>
    <dbReference type="NCBI Taxonomy" id="2250252"/>
    <lineage>
        <taxon>Bacteria</taxon>
        <taxon>Candidatus Sumerlaeota</taxon>
        <taxon>Candidatus Sumerlaeia</taxon>
        <taxon>Candidatus Sumerlaeales</taxon>
        <taxon>Candidatus Sumerlaeaceae</taxon>
        <taxon>Candidatus Sumerlaea</taxon>
    </lineage>
</organism>
<feature type="transmembrane region" description="Helical" evidence="10">
    <location>
        <begin position="78"/>
        <end position="100"/>
    </location>
</feature>
<keyword evidence="7 10" id="KW-0811">Translocation</keyword>
<evidence type="ECO:0000256" key="7">
    <source>
        <dbReference type="ARBA" id="ARBA00023010"/>
    </source>
</evidence>
<evidence type="ECO:0000256" key="11">
    <source>
        <dbReference type="RuleBase" id="RU004349"/>
    </source>
</evidence>
<dbReference type="Proteomes" id="UP000262583">
    <property type="component" value="Chromosome"/>
</dbReference>
<feature type="transmembrane region" description="Helical" evidence="10">
    <location>
        <begin position="21"/>
        <end position="42"/>
    </location>
</feature>
<evidence type="ECO:0000256" key="1">
    <source>
        <dbReference type="ARBA" id="ARBA00004141"/>
    </source>
</evidence>
<dbReference type="InterPro" id="IPR030659">
    <property type="entry name" value="SecY_CS"/>
</dbReference>
<gene>
    <name evidence="10" type="primary">secY</name>
    <name evidence="12" type="ORF">BRCON_0407</name>
</gene>
<dbReference type="HAMAP" id="MF_01465">
    <property type="entry name" value="SecY"/>
    <property type="match status" value="1"/>
</dbReference>
<sequence length="472" mass="51879">MIRSIGALKNIWKIPDLKQKVLYTLLILAVYRIGAHIPTPFIDRGKLTEYLGRLRGTGGGLFEVVDLFGGYAFRNMSIFALGIMPYISMSIILQLMAVVFPRLQKIQQEGVLGQRKINRWTRIGTIFLTAFQAFGLGLYLLQQDLTYMKGSYTGLFLVTTVFAMTTGTAFIMWLGERISDKGIGNGMSLIIAAGIMAHYPTDAAALWAQISTGSLAAIWAPVTIVLFVISSMAIILVQEGTRRIPIQQAKRVVGRRVMAGGTNYLPLKINTAGVIPVIFASAILSFPSFLGSFLSGGSEQGGILGSLFSQNSPYNLYNLFSRWFGLEQGGIFLLLKSFNLYIIFFALLTGFFCYFYTAIVFNPDDIANNLKKAGSFIPGKRPGKPTAEYIDYILTRITTAGAVFLVLIAVTPLVLETSFGMPYNAASFVGGTGLIIVIGVMLDTLKQIESQLLMRHYEGFAMRKAASVARWR</sequence>
<comment type="similarity">
    <text evidence="2 10 11">Belongs to the SecY/SEC61-alpha family.</text>
</comment>
<dbReference type="GO" id="GO:0006605">
    <property type="term" value="P:protein targeting"/>
    <property type="evidence" value="ECO:0007669"/>
    <property type="project" value="UniProtKB-UniRule"/>
</dbReference>
<evidence type="ECO:0000256" key="8">
    <source>
        <dbReference type="ARBA" id="ARBA00023136"/>
    </source>
</evidence>
<evidence type="ECO:0000256" key="6">
    <source>
        <dbReference type="ARBA" id="ARBA00022989"/>
    </source>
</evidence>
<dbReference type="PANTHER" id="PTHR10906">
    <property type="entry name" value="SECY/SEC61-ALPHA FAMILY MEMBER"/>
    <property type="match status" value="1"/>
</dbReference>
<dbReference type="FunFam" id="1.10.3370.10:FF:000001">
    <property type="entry name" value="Preprotein translocase subunit SecY"/>
    <property type="match status" value="1"/>
</dbReference>
<dbReference type="NCBIfam" id="TIGR00967">
    <property type="entry name" value="3a0501s007"/>
    <property type="match status" value="1"/>
</dbReference>
<feature type="transmembrane region" description="Helical" evidence="10">
    <location>
        <begin position="187"/>
        <end position="210"/>
    </location>
</feature>
<keyword evidence="4 10" id="KW-0812">Transmembrane</keyword>
<evidence type="ECO:0000256" key="2">
    <source>
        <dbReference type="ARBA" id="ARBA00005751"/>
    </source>
</evidence>
<name>A0A2Z4Y2B9_SUMC1</name>
<keyword evidence="10" id="KW-1003">Cell membrane</keyword>
<evidence type="ECO:0000256" key="9">
    <source>
        <dbReference type="ARBA" id="ARBA00039733"/>
    </source>
</evidence>
<feature type="transmembrane region" description="Helical" evidence="10">
    <location>
        <begin position="340"/>
        <end position="361"/>
    </location>
</feature>
<accession>A0A2Z4Y2B9</accession>
<comment type="subunit">
    <text evidence="10">Component of the Sec protein translocase complex. Heterotrimer consisting of SecY, SecE and SecG subunits. The heterotrimers can form oligomers, although 1 heterotrimer is thought to be able to translocate proteins. Interacts with the ribosome. Interacts with SecDF, and other proteins may be involved. Interacts with SecA.</text>
</comment>
<dbReference type="PIRSF" id="PIRSF004557">
    <property type="entry name" value="SecY"/>
    <property type="match status" value="1"/>
</dbReference>
<keyword evidence="3 10" id="KW-0813">Transport</keyword>
<comment type="function">
    <text evidence="10">The central subunit of the protein translocation channel SecYEG. Consists of two halves formed by TMs 1-5 and 6-10. These two domains form a lateral gate at the front which open onto the bilayer between TMs 2 and 7, and are clamped together by SecE at the back. The channel is closed by both a pore ring composed of hydrophobic SecY resides and a short helix (helix 2A) on the extracellular side of the membrane which forms a plug. The plug probably moves laterally to allow the channel to open. The ring and the pore may move independently.</text>
</comment>
<dbReference type="PRINTS" id="PR00303">
    <property type="entry name" value="SECYTRNLCASE"/>
</dbReference>
<dbReference type="Pfam" id="PF00344">
    <property type="entry name" value="SecY"/>
    <property type="match status" value="1"/>
</dbReference>
<dbReference type="InterPro" id="IPR023201">
    <property type="entry name" value="SecY_dom_sf"/>
</dbReference>
<reference evidence="12 13" key="1">
    <citation type="submission" date="2018-05" db="EMBL/GenBank/DDBJ databases">
        <title>A metagenomic window into the 2 km-deep terrestrial subsurface aquifer revealed taxonomically and functionally diverse microbial community comprising novel uncultured bacterial lineages.</title>
        <authorList>
            <person name="Kadnikov V.V."/>
            <person name="Mardanov A.V."/>
            <person name="Beletsky A.V."/>
            <person name="Banks D."/>
            <person name="Pimenov N.V."/>
            <person name="Frank Y.A."/>
            <person name="Karnachuk O.V."/>
            <person name="Ravin N.V."/>
        </authorList>
    </citation>
    <scope>NUCLEOTIDE SEQUENCE [LARGE SCALE GENOMIC DNA]</scope>
    <source>
        <strain evidence="12">BY</strain>
    </source>
</reference>
<evidence type="ECO:0000313" key="12">
    <source>
        <dbReference type="EMBL" id="AXA35184.1"/>
    </source>
</evidence>
<protein>
    <recommendedName>
        <fullName evidence="9 10">Protein translocase subunit SecY</fullName>
    </recommendedName>
</protein>
<feature type="transmembrane region" description="Helical" evidence="10">
    <location>
        <begin position="421"/>
        <end position="445"/>
    </location>
</feature>
<dbReference type="Gene3D" id="1.10.3370.10">
    <property type="entry name" value="SecY subunit domain"/>
    <property type="match status" value="1"/>
</dbReference>
<comment type="subcellular location">
    <subcellularLocation>
        <location evidence="10">Cell membrane</location>
        <topology evidence="10">Multi-pass membrane protein</topology>
    </subcellularLocation>
    <subcellularLocation>
        <location evidence="1">Membrane</location>
        <topology evidence="1">Multi-pass membrane protein</topology>
    </subcellularLocation>
</comment>
<dbReference type="SUPFAM" id="SSF103491">
    <property type="entry name" value="Preprotein translocase SecY subunit"/>
    <property type="match status" value="1"/>
</dbReference>
<dbReference type="GO" id="GO:0005886">
    <property type="term" value="C:plasma membrane"/>
    <property type="evidence" value="ECO:0007669"/>
    <property type="project" value="UniProtKB-SubCell"/>
</dbReference>
<dbReference type="InterPro" id="IPR026593">
    <property type="entry name" value="SecY"/>
</dbReference>
<keyword evidence="6 10" id="KW-1133">Transmembrane helix</keyword>
<dbReference type="EMBL" id="CP030759">
    <property type="protein sequence ID" value="AXA35184.1"/>
    <property type="molecule type" value="Genomic_DNA"/>
</dbReference>
<dbReference type="InterPro" id="IPR002208">
    <property type="entry name" value="SecY/SEC61-alpha"/>
</dbReference>
<dbReference type="PROSITE" id="PS00756">
    <property type="entry name" value="SECY_2"/>
    <property type="match status" value="1"/>
</dbReference>
<evidence type="ECO:0000256" key="4">
    <source>
        <dbReference type="ARBA" id="ARBA00022692"/>
    </source>
</evidence>
<evidence type="ECO:0000313" key="13">
    <source>
        <dbReference type="Proteomes" id="UP000262583"/>
    </source>
</evidence>
<evidence type="ECO:0000256" key="3">
    <source>
        <dbReference type="ARBA" id="ARBA00022448"/>
    </source>
</evidence>
<keyword evidence="8 10" id="KW-0472">Membrane</keyword>
<feature type="transmembrane region" description="Helical" evidence="10">
    <location>
        <begin position="153"/>
        <end position="175"/>
    </location>
</feature>